<dbReference type="InterPro" id="IPR039246">
    <property type="entry name" value="Flagellar_FlgA"/>
</dbReference>
<feature type="compositionally biased region" description="Polar residues" evidence="4">
    <location>
        <begin position="344"/>
        <end position="356"/>
    </location>
</feature>
<dbReference type="CDD" id="cd11614">
    <property type="entry name" value="SAF_CpaB_FlgA_like"/>
    <property type="match status" value="1"/>
</dbReference>
<dbReference type="EMBL" id="JBHSLU010000010">
    <property type="protein sequence ID" value="MFC5504895.1"/>
    <property type="molecule type" value="Genomic_DNA"/>
</dbReference>
<organism evidence="7 8">
    <name type="scientific">Bosea massiliensis</name>
    <dbReference type="NCBI Taxonomy" id="151419"/>
    <lineage>
        <taxon>Bacteria</taxon>
        <taxon>Pseudomonadati</taxon>
        <taxon>Pseudomonadota</taxon>
        <taxon>Alphaproteobacteria</taxon>
        <taxon>Hyphomicrobiales</taxon>
        <taxon>Boseaceae</taxon>
        <taxon>Bosea</taxon>
    </lineage>
</organism>
<accession>A0ABW0NXM9</accession>
<dbReference type="SMART" id="SM00858">
    <property type="entry name" value="SAF"/>
    <property type="match status" value="1"/>
</dbReference>
<keyword evidence="3" id="KW-0574">Periplasm</keyword>
<keyword evidence="7" id="KW-0282">Flagellum</keyword>
<dbReference type="PANTHER" id="PTHR36307">
    <property type="entry name" value="FLAGELLA BASAL BODY P-RING FORMATION PROTEIN FLGA"/>
    <property type="match status" value="1"/>
</dbReference>
<reference evidence="8" key="1">
    <citation type="journal article" date="2019" name="Int. J. Syst. Evol. Microbiol.">
        <title>The Global Catalogue of Microorganisms (GCM) 10K type strain sequencing project: providing services to taxonomists for standard genome sequencing and annotation.</title>
        <authorList>
            <consortium name="The Broad Institute Genomics Platform"/>
            <consortium name="The Broad Institute Genome Sequencing Center for Infectious Disease"/>
            <person name="Wu L."/>
            <person name="Ma J."/>
        </authorList>
    </citation>
    <scope>NUCLEOTIDE SEQUENCE [LARGE SCALE GENOMIC DNA]</scope>
    <source>
        <strain evidence="8">CCUG 43117</strain>
    </source>
</reference>
<dbReference type="InterPro" id="IPR013974">
    <property type="entry name" value="SAF"/>
</dbReference>
<keyword evidence="7" id="KW-0969">Cilium</keyword>
<comment type="subcellular location">
    <subcellularLocation>
        <location evidence="1">Periplasm</location>
    </subcellularLocation>
</comment>
<protein>
    <submittedName>
        <fullName evidence="7">Flagellar basal body P-ring formation chaperone FlgA</fullName>
    </submittedName>
</protein>
<evidence type="ECO:0000259" key="6">
    <source>
        <dbReference type="SMART" id="SM00858"/>
    </source>
</evidence>
<gene>
    <name evidence="7" type="primary">flgA</name>
    <name evidence="7" type="ORF">ACFPN9_06445</name>
</gene>
<evidence type="ECO:0000256" key="3">
    <source>
        <dbReference type="ARBA" id="ARBA00022764"/>
    </source>
</evidence>
<evidence type="ECO:0000313" key="7">
    <source>
        <dbReference type="EMBL" id="MFC5504895.1"/>
    </source>
</evidence>
<evidence type="ECO:0000313" key="8">
    <source>
        <dbReference type="Proteomes" id="UP001596060"/>
    </source>
</evidence>
<dbReference type="Gene3D" id="3.90.1210.10">
    <property type="entry name" value="Antifreeze-like/N-acetylneuraminic acid synthase C-terminal domain"/>
    <property type="match status" value="1"/>
</dbReference>
<feature type="signal peptide" evidence="5">
    <location>
        <begin position="1"/>
        <end position="23"/>
    </location>
</feature>
<evidence type="ECO:0000256" key="4">
    <source>
        <dbReference type="SAM" id="MobiDB-lite"/>
    </source>
</evidence>
<comment type="caution">
    <text evidence="7">The sequence shown here is derived from an EMBL/GenBank/DDBJ whole genome shotgun (WGS) entry which is preliminary data.</text>
</comment>
<name>A0ABW0NXM9_9HYPH</name>
<dbReference type="InterPro" id="IPR017585">
    <property type="entry name" value="SAF_FlgA"/>
</dbReference>
<proteinExistence type="predicted"/>
<evidence type="ECO:0000256" key="2">
    <source>
        <dbReference type="ARBA" id="ARBA00022729"/>
    </source>
</evidence>
<dbReference type="RefSeq" id="WP_066720883.1">
    <property type="nucleotide sequence ID" value="NZ_JBHSLU010000010.1"/>
</dbReference>
<dbReference type="PANTHER" id="PTHR36307:SF1">
    <property type="entry name" value="FLAGELLA BASAL BODY P-RING FORMATION PROTEIN FLGA"/>
    <property type="match status" value="1"/>
</dbReference>
<dbReference type="Proteomes" id="UP001596060">
    <property type="component" value="Unassembled WGS sequence"/>
</dbReference>
<dbReference type="Gene3D" id="2.30.30.760">
    <property type="match status" value="1"/>
</dbReference>
<dbReference type="Pfam" id="PF13144">
    <property type="entry name" value="ChapFlgA"/>
    <property type="match status" value="1"/>
</dbReference>
<evidence type="ECO:0000256" key="5">
    <source>
        <dbReference type="SAM" id="SignalP"/>
    </source>
</evidence>
<dbReference type="NCBIfam" id="TIGR03170">
    <property type="entry name" value="flgA_cterm"/>
    <property type="match status" value="1"/>
</dbReference>
<keyword evidence="2 5" id="KW-0732">Signal</keyword>
<keyword evidence="8" id="KW-1185">Reference proteome</keyword>
<evidence type="ECO:0000256" key="1">
    <source>
        <dbReference type="ARBA" id="ARBA00004418"/>
    </source>
</evidence>
<feature type="chain" id="PRO_5046635390" evidence="5">
    <location>
        <begin position="24"/>
        <end position="356"/>
    </location>
</feature>
<feature type="region of interest" description="Disordered" evidence="4">
    <location>
        <begin position="337"/>
        <end position="356"/>
    </location>
</feature>
<sequence>MTRFTLRLSLAAALLLAAQAAAAQAPTGNRPAVAVAALAAPAPATAVPAQPRRLQLRSELILSRDLVSFGDLIAGLAPDAASIPAFRAPALGETGTIQVARIVEAARGAGIITSAAELESNGAAQVVVTRAARRVLASDIEEAVKTGLQERYGVDARAFALTLDGGAPSIAVEPELTGDTVVSDLSYDARSRRVMARVSVPGSMALRLKPVRIAGQLVETVEVVVPKRAVARGETLGKNDVLVERRPRDGQATDLIGDPRVAIDKVATRALMAGAPLRAGDLRREEIVAKGDLVTLVYESRGLTITMRGRAGEAGAMGDVISVTNPQSKRVLHGTVSGPGRISVQASTSGTIAAAP</sequence>
<keyword evidence="7" id="KW-0966">Cell projection</keyword>
<feature type="domain" description="SAF" evidence="6">
    <location>
        <begin position="221"/>
        <end position="283"/>
    </location>
</feature>